<feature type="region of interest" description="Disordered" evidence="9">
    <location>
        <begin position="1734"/>
        <end position="1780"/>
    </location>
</feature>
<evidence type="ECO:0000256" key="5">
    <source>
        <dbReference type="ARBA" id="ARBA00023136"/>
    </source>
</evidence>
<dbReference type="InterPro" id="IPR000225">
    <property type="entry name" value="Armadillo"/>
</dbReference>
<feature type="region of interest" description="Disordered" evidence="9">
    <location>
        <begin position="85"/>
        <end position="127"/>
    </location>
</feature>
<feature type="compositionally biased region" description="Low complexity" evidence="9">
    <location>
        <begin position="1597"/>
        <end position="1613"/>
    </location>
</feature>
<evidence type="ECO:0000256" key="6">
    <source>
        <dbReference type="ARBA" id="ARBA00023288"/>
    </source>
</evidence>
<evidence type="ECO:0000256" key="9">
    <source>
        <dbReference type="SAM" id="MobiDB-lite"/>
    </source>
</evidence>
<dbReference type="InterPro" id="IPR045156">
    <property type="entry name" value="Vac8"/>
</dbReference>
<evidence type="ECO:0000256" key="1">
    <source>
        <dbReference type="ARBA" id="ARBA00004592"/>
    </source>
</evidence>
<evidence type="ECO:0000256" key="4">
    <source>
        <dbReference type="ARBA" id="ARBA00022737"/>
    </source>
</evidence>
<feature type="region of interest" description="Disordered" evidence="9">
    <location>
        <begin position="1404"/>
        <end position="1430"/>
    </location>
</feature>
<accession>A0A6U4H5C6</accession>
<comment type="similarity">
    <text evidence="2">Belongs to the beta-catenin family.</text>
</comment>
<reference evidence="10" key="1">
    <citation type="submission" date="2021-01" db="EMBL/GenBank/DDBJ databases">
        <authorList>
            <person name="Corre E."/>
            <person name="Pelletier E."/>
            <person name="Niang G."/>
            <person name="Scheremetjew M."/>
            <person name="Finn R."/>
            <person name="Kale V."/>
            <person name="Holt S."/>
            <person name="Cochrane G."/>
            <person name="Meng A."/>
            <person name="Brown T."/>
            <person name="Cohen L."/>
        </authorList>
    </citation>
    <scope>NUCLEOTIDE SEQUENCE</scope>
    <source>
        <strain evidence="10">CCMP2877</strain>
    </source>
</reference>
<evidence type="ECO:0000313" key="10">
    <source>
        <dbReference type="EMBL" id="CAD9257443.1"/>
    </source>
</evidence>
<feature type="region of interest" description="Disordered" evidence="9">
    <location>
        <begin position="143"/>
        <end position="168"/>
    </location>
</feature>
<keyword evidence="4" id="KW-0677">Repeat</keyword>
<feature type="region of interest" description="Disordered" evidence="9">
    <location>
        <begin position="1342"/>
        <end position="1361"/>
    </location>
</feature>
<feature type="compositionally biased region" description="Polar residues" evidence="9">
    <location>
        <begin position="1734"/>
        <end position="1744"/>
    </location>
</feature>
<dbReference type="Pfam" id="PF00514">
    <property type="entry name" value="Arm"/>
    <property type="match status" value="1"/>
</dbReference>
<feature type="repeat" description="ARM" evidence="8">
    <location>
        <begin position="1112"/>
        <end position="1161"/>
    </location>
</feature>
<evidence type="ECO:0000256" key="3">
    <source>
        <dbReference type="ARBA" id="ARBA00022554"/>
    </source>
</evidence>
<evidence type="ECO:0000256" key="2">
    <source>
        <dbReference type="ARBA" id="ARBA00005462"/>
    </source>
</evidence>
<dbReference type="PANTHER" id="PTHR47249">
    <property type="entry name" value="VACUOLAR PROTEIN 8"/>
    <property type="match status" value="1"/>
</dbReference>
<gene>
    <name evidence="10" type="ORF">PPAR1163_LOCUS15815</name>
    <name evidence="11" type="ORF">PPAR1163_LOCUS15823</name>
</gene>
<dbReference type="InterPro" id="IPR016024">
    <property type="entry name" value="ARM-type_fold"/>
</dbReference>
<evidence type="ECO:0000313" key="11">
    <source>
        <dbReference type="EMBL" id="CAD9257451.1"/>
    </source>
</evidence>
<proteinExistence type="inferred from homology"/>
<dbReference type="PROSITE" id="PS50176">
    <property type="entry name" value="ARM_REPEAT"/>
    <property type="match status" value="1"/>
</dbReference>
<dbReference type="SMART" id="SM00185">
    <property type="entry name" value="ARM"/>
    <property type="match status" value="13"/>
</dbReference>
<feature type="compositionally biased region" description="Polar residues" evidence="9">
    <location>
        <begin position="1406"/>
        <end position="1418"/>
    </location>
</feature>
<dbReference type="PANTHER" id="PTHR47249:SF1">
    <property type="entry name" value="VACUOLAR PROTEIN 8"/>
    <property type="match status" value="1"/>
</dbReference>
<sequence>MDKIDLLIKADNARPSTEGGVPKSQDVTPLHSIGIFPSLETTVFAAFQTKKLARKMGRNVRMKPIFSSNLMRRSSLILEQSRELQGNIPDGAPSFASKKDKDKPKPRQQSIAVSPSSNSRELDLENATPFQRLKASGVLYAKSGKEEEDDDHSVSSRTYDDPSDSSDMSVANRLAMTIRNWAQKPENAEVLIKEEGIRALVSLSSSSSTRVQQNCASAMYRLSCFPDFRHPMIEQGAVASLSSMVSAGTSTTAVFYTLGAIANFSKHWGLEDRIVHDGAVVMILKVLASTRNEDVRSLSIQVLFNLTCVEGVYGVIERVIKALITVHHAQGQSSGQDSGSVVRGDKRIISGLCNCSNLSQLHLKLIEEGAIQVLIGLTAPGNSGNPAIDMDKEMKYICVGCLYNMATARASRAELVVKGGMKVLANVANETDPKIVLFLAGTLHKLSMDRSSRFRLLGAQVGVLDILRKIIFETRCRNIRTLRSCAAILRTLSDYEGECVLEMVNRGCIELIVTLSNVNGDVLAKQLCAATFCNILLLDVPSAHRKMFDGGGVQALNDLCSVITALDIKYHMAMALYKLSREESFHRELCETGTVANLRVICEKTSNEMVREVCAAAICQLVANTNNLPALQEARAVPLLVELLQCNHIGLKVQCCAALAIFATYRECTEELMANQVVEHMVNIYDEATGDSHGAGGVAADAGDDKKGDPRLTRACASMFSRLSLYPEALQKLKEMRNIHKIISMANADDMDTRKKCATALCNLSCEADLREHMVDAGVTDAIKILCDSYSEETQSDCVKCLFNLSCSVETRAKMMEQGVVHTLLMTALVRAVNPDTKQLCSRTLLHLISAESMSFLLKEGVLQAFGSLSMENHEETLAVCARAFCVFSCQERGRRAIVSNKARMTSFFTLMRANDRETRINCGKAVCNLLIYEDSQKQAAKGGGLAVLKVLATADSPTCEVSCAHAITALSDDVDCRTVLIRQNASNILVLLTQSEHDETVLAAASAICCLSFHARIRPSLVAAGVVSAIAYLVGNKRYLGSIAEDCARTMCYLAATANNRPQMAEEKAVLSICMLCYACKGDSLIEALCALALRHFSWSEQCLSYIVEEGGVELLTELVRSGHDSTNSRDLEVAKDAIYVFSNLSERPSEREHLAEAGVIETMIMMADSGEVQEDTNISWRLIMAMRNLSNVERFRAELIDAGVVRTLVTLSPGVNDAALDLVAGALCNLSKCPAKKDAVVAEGAVPVLIRISDCDRPSTRHLCSVALVNLSGHSVIEQGTLEALFSMSTPRTAKATNSTSAFTRKRALKKKQAMQNMLKFGVFKNVQKNEAGNVVINRETRRGQTPGPGGPHAPLGEHGAGVVLSSALQSMPDRKSSIAADAASVSILDGDDMTKRINDLAEKNSSGGAATSESFATRGGASIDSPGEQASLFANEQDHKEYYMKLVSHMKEQQDVPVETGSRAVTSRDKRGTAVIYPLAKLMKKNAAFGNTLANITERDQVSIRFDKNLNDINIEEAIEKFVTGPGKFVIRVRGSLRSSMNAFNAVKGLRAKSDKGGKMGALSVALAKKLKHGQAVMRAGGSTDEAEEEDVGSAGSASPSISSHNSEASGFPLQAHPEEPDEEADTLADTVSKLTAGGVEDRPFTAPSQLAPVSKSKRGRRKRRGRRQQSPVLPFHRSLALMAKRQGYQQGAYDIDPVKLSEAFAFEVNDTIDDDISTYLSSLNNGSSVFNGSKGASGTGLSPPGAGRARTVAGKSRPKKGGQAARRPMTAATGAR</sequence>
<dbReference type="EMBL" id="HBGJ01024715">
    <property type="protein sequence ID" value="CAD9257451.1"/>
    <property type="molecule type" value="Transcribed_RNA"/>
</dbReference>
<protein>
    <recommendedName>
        <fullName evidence="7">Vacuolar protein 8</fullName>
    </recommendedName>
</protein>
<evidence type="ECO:0000256" key="7">
    <source>
        <dbReference type="ARBA" id="ARBA00026209"/>
    </source>
</evidence>
<keyword evidence="6" id="KW-0449">Lipoprotein</keyword>
<feature type="compositionally biased region" description="Basic residues" evidence="9">
    <location>
        <begin position="1659"/>
        <end position="1671"/>
    </location>
</feature>
<feature type="region of interest" description="Disordered" evidence="9">
    <location>
        <begin position="1580"/>
        <end position="1677"/>
    </location>
</feature>
<dbReference type="EMBL" id="HBGJ01024704">
    <property type="protein sequence ID" value="CAD9257443.1"/>
    <property type="molecule type" value="Transcribed_RNA"/>
</dbReference>
<comment type="subcellular location">
    <subcellularLocation>
        <location evidence="1">Vacuole membrane</location>
        <topology evidence="1">Lipid-anchor</topology>
    </subcellularLocation>
</comment>
<keyword evidence="5" id="KW-0472">Membrane</keyword>
<keyword evidence="3" id="KW-0926">Vacuole</keyword>
<dbReference type="SUPFAM" id="SSF48371">
    <property type="entry name" value="ARM repeat"/>
    <property type="match status" value="4"/>
</dbReference>
<dbReference type="GO" id="GO:0005774">
    <property type="term" value="C:vacuolar membrane"/>
    <property type="evidence" value="ECO:0007669"/>
    <property type="project" value="UniProtKB-SubCell"/>
</dbReference>
<dbReference type="GO" id="GO:0071562">
    <property type="term" value="P:nucleus-vacuole junction assembly"/>
    <property type="evidence" value="ECO:0007669"/>
    <property type="project" value="InterPro"/>
</dbReference>
<dbReference type="GO" id="GO:0043495">
    <property type="term" value="F:protein-membrane adaptor activity"/>
    <property type="evidence" value="ECO:0007669"/>
    <property type="project" value="InterPro"/>
</dbReference>
<organism evidence="10">
    <name type="scientific">Phaeomonas parva</name>
    <dbReference type="NCBI Taxonomy" id="124430"/>
    <lineage>
        <taxon>Eukaryota</taxon>
        <taxon>Sar</taxon>
        <taxon>Stramenopiles</taxon>
        <taxon>Ochrophyta</taxon>
        <taxon>Pinguiophyceae</taxon>
        <taxon>Pinguiochrysidales</taxon>
        <taxon>Pinguiochrysidaceae</taxon>
        <taxon>Phaeomonas</taxon>
    </lineage>
</organism>
<dbReference type="Gene3D" id="1.25.10.10">
    <property type="entry name" value="Leucine-rich Repeat Variant"/>
    <property type="match status" value="5"/>
</dbReference>
<evidence type="ECO:0000256" key="8">
    <source>
        <dbReference type="PROSITE-ProRule" id="PRU00259"/>
    </source>
</evidence>
<dbReference type="InterPro" id="IPR011989">
    <property type="entry name" value="ARM-like"/>
</dbReference>
<feature type="compositionally biased region" description="Polar residues" evidence="9">
    <location>
        <begin position="107"/>
        <end position="119"/>
    </location>
</feature>
<name>A0A6U4H5C6_9STRA</name>